<comment type="caution">
    <text evidence="2">The sequence shown here is derived from an EMBL/GenBank/DDBJ whole genome shotgun (WGS) entry which is preliminary data.</text>
</comment>
<dbReference type="PROSITE" id="PS51677">
    <property type="entry name" value="NODB"/>
    <property type="match status" value="1"/>
</dbReference>
<dbReference type="AlphaFoldDB" id="A0A9E3ZS87"/>
<feature type="domain" description="NodB homology" evidence="1">
    <location>
        <begin position="3"/>
        <end position="175"/>
    </location>
</feature>
<evidence type="ECO:0000259" key="1">
    <source>
        <dbReference type="PROSITE" id="PS51677"/>
    </source>
</evidence>
<organism evidence="2 3">
    <name type="scientific">Enterococcus aquimarinus</name>
    <dbReference type="NCBI Taxonomy" id="328396"/>
    <lineage>
        <taxon>Bacteria</taxon>
        <taxon>Bacillati</taxon>
        <taxon>Bacillota</taxon>
        <taxon>Bacilli</taxon>
        <taxon>Lactobacillales</taxon>
        <taxon>Enterococcaceae</taxon>
        <taxon>Enterococcus</taxon>
    </lineage>
</organism>
<dbReference type="Proteomes" id="UP000813384">
    <property type="component" value="Unassembled WGS sequence"/>
</dbReference>
<dbReference type="Pfam" id="PF01522">
    <property type="entry name" value="Polysacc_deac_1"/>
    <property type="match status" value="1"/>
</dbReference>
<accession>A0A9E3ZS87</accession>
<dbReference type="CDD" id="cd10917">
    <property type="entry name" value="CE4_NodB_like_6s_7s"/>
    <property type="match status" value="1"/>
</dbReference>
<reference evidence="2" key="1">
    <citation type="journal article" date="2021" name="PeerJ">
        <title>Extensive microbial diversity within the chicken gut microbiome revealed by metagenomics and culture.</title>
        <authorList>
            <person name="Gilroy R."/>
            <person name="Ravi A."/>
            <person name="Getino M."/>
            <person name="Pursley I."/>
            <person name="Horton D.L."/>
            <person name="Alikhan N.F."/>
            <person name="Baker D."/>
            <person name="Gharbi K."/>
            <person name="Hall N."/>
            <person name="Watson M."/>
            <person name="Adriaenssens E.M."/>
            <person name="Foster-Nyarko E."/>
            <person name="Jarju S."/>
            <person name="Secka A."/>
            <person name="Antonio M."/>
            <person name="Oren A."/>
            <person name="Chaudhuri R.R."/>
            <person name="La Ragione R."/>
            <person name="Hildebrand F."/>
            <person name="Pallen M.J."/>
        </authorList>
    </citation>
    <scope>NUCLEOTIDE SEQUENCE</scope>
    <source>
        <strain evidence="2">150</strain>
    </source>
</reference>
<dbReference type="Gene3D" id="3.20.20.370">
    <property type="entry name" value="Glycoside hydrolase/deacetylase"/>
    <property type="match status" value="1"/>
</dbReference>
<dbReference type="GO" id="GO:0005975">
    <property type="term" value="P:carbohydrate metabolic process"/>
    <property type="evidence" value="ECO:0007669"/>
    <property type="project" value="InterPro"/>
</dbReference>
<dbReference type="InterPro" id="IPR002509">
    <property type="entry name" value="NODB_dom"/>
</dbReference>
<dbReference type="InterPro" id="IPR011330">
    <property type="entry name" value="Glyco_hydro/deAcase_b/a-brl"/>
</dbReference>
<dbReference type="SUPFAM" id="SSF88713">
    <property type="entry name" value="Glycoside hydrolase/deacetylase"/>
    <property type="match status" value="1"/>
</dbReference>
<proteinExistence type="predicted"/>
<gene>
    <name evidence="2" type="ORF">K8V42_03055</name>
</gene>
<dbReference type="PANTHER" id="PTHR10587">
    <property type="entry name" value="GLYCOSYL TRANSFERASE-RELATED"/>
    <property type="match status" value="1"/>
</dbReference>
<protein>
    <submittedName>
        <fullName evidence="2">Polysaccharide deacetylase family protein</fullName>
    </submittedName>
</protein>
<dbReference type="GO" id="GO:0016810">
    <property type="term" value="F:hydrolase activity, acting on carbon-nitrogen (but not peptide) bonds"/>
    <property type="evidence" value="ECO:0007669"/>
    <property type="project" value="InterPro"/>
</dbReference>
<evidence type="ECO:0000313" key="3">
    <source>
        <dbReference type="Proteomes" id="UP000813384"/>
    </source>
</evidence>
<dbReference type="EMBL" id="JAJJVO010000051">
    <property type="protein sequence ID" value="MCC9273252.1"/>
    <property type="molecule type" value="Genomic_DNA"/>
</dbReference>
<dbReference type="InterPro" id="IPR050248">
    <property type="entry name" value="Polysacc_deacetylase_ArnD"/>
</dbReference>
<sequence>MGHNIAITFDDGPNNYTNTILDILKEKKITATFFVIGQQIEGNEAIISRMVEEGHAVENHSLTHADFNQLTLEEAQEEIKIADRLLYPYLGRETTYFRPPFGNLPEMFFSSIKKDIVFWDVDSKDWSSIKAAEIYNEVVQNLKPDSVILLHSFEETVTILPEILDYIQNNSFCPGLLSEVNSKAIILEKNL</sequence>
<name>A0A9E3ZS87_9ENTE</name>
<evidence type="ECO:0000313" key="2">
    <source>
        <dbReference type="EMBL" id="MCC9273252.1"/>
    </source>
</evidence>
<reference evidence="2" key="2">
    <citation type="submission" date="2021-11" db="EMBL/GenBank/DDBJ databases">
        <authorList>
            <person name="Gilroy R."/>
        </authorList>
    </citation>
    <scope>NUCLEOTIDE SEQUENCE</scope>
    <source>
        <strain evidence="2">150</strain>
    </source>
</reference>